<evidence type="ECO:0000313" key="2">
    <source>
        <dbReference type="Proteomes" id="UP000521943"/>
    </source>
</evidence>
<organism evidence="1 2">
    <name type="scientific">Ephemerocybe angulata</name>
    <dbReference type="NCBI Taxonomy" id="980116"/>
    <lineage>
        <taxon>Eukaryota</taxon>
        <taxon>Fungi</taxon>
        <taxon>Dikarya</taxon>
        <taxon>Basidiomycota</taxon>
        <taxon>Agaricomycotina</taxon>
        <taxon>Agaricomycetes</taxon>
        <taxon>Agaricomycetidae</taxon>
        <taxon>Agaricales</taxon>
        <taxon>Agaricineae</taxon>
        <taxon>Psathyrellaceae</taxon>
        <taxon>Ephemerocybe</taxon>
    </lineage>
</organism>
<accession>A0A8H6I1X2</accession>
<evidence type="ECO:0000313" key="1">
    <source>
        <dbReference type="EMBL" id="KAF6757166.1"/>
    </source>
</evidence>
<name>A0A8H6I1X2_9AGAR</name>
<comment type="caution">
    <text evidence="1">The sequence shown here is derived from an EMBL/GenBank/DDBJ whole genome shotgun (WGS) entry which is preliminary data.</text>
</comment>
<sequence>MPFHDLPLEIIHRIFLECLYNRRLPGDSRDMANPDLLTTVCKSWKDLALAFPKLWSFVDITIIQTGEDTLPPLAIVKRWVERSIPHRISLSVVSAHSRVSKQPRRLPPSIEEQIPWRRLSALTIDQADLPFSFFSNVLQTHCPELESFTGRIFDDDCLHRVPPLNIHHSHLRELHLPWTNTPAPLSVLQRTTLPNLEVLSYAHTRGLVGLQVEDLEGVFTAFFRRSSCNLKKLSITFSQTTFSDRPVALPKLSVSPVLEILRTVPSSVEDLHIGSGEEIDTTLEALIMPPSEGKALCPRTRKLTVTVGYYLPSTGELLLRLLASRSGPAPNLTVATLQDFQMDVMNPWALDTAFVDQLQGVAQGLAGTRLRLNAWEGRTTPAGIDTAISMNTFPNPPWSY</sequence>
<dbReference type="EMBL" id="JACGCI010000023">
    <property type="protein sequence ID" value="KAF6757166.1"/>
    <property type="molecule type" value="Genomic_DNA"/>
</dbReference>
<reference evidence="1 2" key="1">
    <citation type="submission" date="2020-07" db="EMBL/GenBank/DDBJ databases">
        <title>Comparative genomics of pyrophilous fungi reveals a link between fire events and developmental genes.</title>
        <authorList>
            <consortium name="DOE Joint Genome Institute"/>
            <person name="Steindorff A.S."/>
            <person name="Carver A."/>
            <person name="Calhoun S."/>
            <person name="Stillman K."/>
            <person name="Liu H."/>
            <person name="Lipzen A."/>
            <person name="Pangilinan J."/>
            <person name="Labutti K."/>
            <person name="Bruns T.D."/>
            <person name="Grigoriev I.V."/>
        </authorList>
    </citation>
    <scope>NUCLEOTIDE SEQUENCE [LARGE SCALE GENOMIC DNA]</scope>
    <source>
        <strain evidence="1 2">CBS 144469</strain>
    </source>
</reference>
<dbReference type="Proteomes" id="UP000521943">
    <property type="component" value="Unassembled WGS sequence"/>
</dbReference>
<dbReference type="InterPro" id="IPR032675">
    <property type="entry name" value="LRR_dom_sf"/>
</dbReference>
<gene>
    <name evidence="1" type="ORF">DFP72DRAFT_248611</name>
</gene>
<keyword evidence="2" id="KW-1185">Reference proteome</keyword>
<dbReference type="AlphaFoldDB" id="A0A8H6I1X2"/>
<proteinExistence type="predicted"/>
<evidence type="ECO:0008006" key="3">
    <source>
        <dbReference type="Google" id="ProtNLM"/>
    </source>
</evidence>
<dbReference type="OrthoDB" id="3139399at2759"/>
<protein>
    <recommendedName>
        <fullName evidence="3">F-box domain-containing protein</fullName>
    </recommendedName>
</protein>
<dbReference type="Gene3D" id="3.80.10.10">
    <property type="entry name" value="Ribonuclease Inhibitor"/>
    <property type="match status" value="1"/>
</dbReference>